<name>A0A1G8FMV9_9FIRM</name>
<reference evidence="3" key="1">
    <citation type="submission" date="2016-10" db="EMBL/GenBank/DDBJ databases">
        <authorList>
            <person name="Varghese N."/>
            <person name="Submissions S."/>
        </authorList>
    </citation>
    <scope>NUCLEOTIDE SEQUENCE [LARGE SCALE GENOMIC DNA]</scope>
    <source>
        <strain evidence="3">DSM 8344</strain>
    </source>
</reference>
<protein>
    <submittedName>
        <fullName evidence="2">Uncharacterized protein</fullName>
    </submittedName>
</protein>
<gene>
    <name evidence="2" type="ORF">SAMN05443529_12018</name>
</gene>
<sequence>MNKETTNSGYINKNNQINIGRTKEQGTDHAHLFN</sequence>
<organism evidence="2 3">
    <name type="scientific">Desulfosporosinus hippei DSM 8344</name>
    <dbReference type="NCBI Taxonomy" id="1121419"/>
    <lineage>
        <taxon>Bacteria</taxon>
        <taxon>Bacillati</taxon>
        <taxon>Bacillota</taxon>
        <taxon>Clostridia</taxon>
        <taxon>Eubacteriales</taxon>
        <taxon>Desulfitobacteriaceae</taxon>
        <taxon>Desulfosporosinus</taxon>
    </lineage>
</organism>
<dbReference type="AlphaFoldDB" id="A0A1G8FMV9"/>
<evidence type="ECO:0000313" key="2">
    <source>
        <dbReference type="EMBL" id="SDH83429.1"/>
    </source>
</evidence>
<feature type="region of interest" description="Disordered" evidence="1">
    <location>
        <begin position="1"/>
        <end position="34"/>
    </location>
</feature>
<dbReference type="STRING" id="1121419.SAMN05443529_12018"/>
<feature type="compositionally biased region" description="Basic and acidic residues" evidence="1">
    <location>
        <begin position="21"/>
        <end position="34"/>
    </location>
</feature>
<feature type="compositionally biased region" description="Polar residues" evidence="1">
    <location>
        <begin position="1"/>
        <end position="19"/>
    </location>
</feature>
<evidence type="ECO:0000256" key="1">
    <source>
        <dbReference type="SAM" id="MobiDB-lite"/>
    </source>
</evidence>
<accession>A0A1G8FMV9</accession>
<dbReference type="EMBL" id="FNCP01000020">
    <property type="protein sequence ID" value="SDH83429.1"/>
    <property type="molecule type" value="Genomic_DNA"/>
</dbReference>
<evidence type="ECO:0000313" key="3">
    <source>
        <dbReference type="Proteomes" id="UP000198656"/>
    </source>
</evidence>
<proteinExistence type="predicted"/>
<dbReference type="Proteomes" id="UP000198656">
    <property type="component" value="Unassembled WGS sequence"/>
</dbReference>
<keyword evidence="3" id="KW-1185">Reference proteome</keyword>